<sequence>MTDRETASRLTPTWGWWEPGTVELMRRMVTPGSLVFDVGAHVGYYTTLLADLVGPTGRVHAFEPHPGNFQAMRGNTEALPNVTITNTAVADGAGARPLHFSGNTGRHSLFRTEFTGEAGRAVEVPTTTLSEYWERLGRPRVDLIKVDVEGAEPLVIAGARELLAANPDVLVITEYYPRNLRWGGSDEHHYLELLRRSGLTCQTIDDDGGLRPDLPSLQGDDYVNLLCRRDGPADPR</sequence>
<dbReference type="PANTHER" id="PTHR34203:SF15">
    <property type="entry name" value="SLL1173 PROTEIN"/>
    <property type="match status" value="1"/>
</dbReference>
<dbReference type="EMBL" id="X84374">
    <property type="protein sequence ID" value="CAD62205.1"/>
    <property type="molecule type" value="Genomic_DNA"/>
</dbReference>
<name>Q83W08_STRMP</name>
<dbReference type="Pfam" id="PF05050">
    <property type="entry name" value="Methyltransf_21"/>
    <property type="match status" value="1"/>
</dbReference>
<protein>
    <submittedName>
        <fullName evidence="2">Ata11 protein</fullName>
    </submittedName>
</protein>
<reference evidence="2" key="3">
    <citation type="journal article" date="2002" name="Eur. J. Biochem.">
        <title>Identification of a set of genes involved in the biosynthesis of the aminonucleoside moiety of antibiotic A201A from Streptomyces capreolus.</title>
        <authorList>
            <person name="Saugar I."/>
            <person name="Sanz E."/>
            <person name="Rubio M.A."/>
            <person name="Espinosa J.C."/>
            <person name="Jimenez A."/>
        </authorList>
    </citation>
    <scope>NUCLEOTIDE SEQUENCE</scope>
    <source>
        <strain evidence="2">NRRL3817</strain>
    </source>
</reference>
<dbReference type="NCBIfam" id="TIGR01444">
    <property type="entry name" value="fkbM_fam"/>
    <property type="match status" value="1"/>
</dbReference>
<dbReference type="SUPFAM" id="SSF53335">
    <property type="entry name" value="S-adenosyl-L-methionine-dependent methyltransferases"/>
    <property type="match status" value="1"/>
</dbReference>
<dbReference type="InterPro" id="IPR029063">
    <property type="entry name" value="SAM-dependent_MTases_sf"/>
</dbReference>
<dbReference type="PANTHER" id="PTHR34203">
    <property type="entry name" value="METHYLTRANSFERASE, FKBM FAMILY PROTEIN"/>
    <property type="match status" value="1"/>
</dbReference>
<dbReference type="InterPro" id="IPR006342">
    <property type="entry name" value="FkbM_mtfrase"/>
</dbReference>
<accession>Q83W08</accession>
<reference evidence="2" key="2">
    <citation type="journal article" date="1997" name="Eur. J. Biochem.">
        <title>The aminonucleoside antibiotic A201A is inactivated by a phosphotransferase activity from Streptomyces capreolus NRRL 3817, the producing organism. Isolation and molecular characterization of the relevant encoding gene and its DNA flanking regions.</title>
        <authorList>
            <person name="Barrasa M.I."/>
            <person name="Tercero J.A."/>
            <person name="Jimenez A."/>
        </authorList>
    </citation>
    <scope>NUCLEOTIDE SEQUENCE</scope>
    <source>
        <strain evidence="2">NRRL3817</strain>
    </source>
</reference>
<reference evidence="2" key="1">
    <citation type="journal article" date="1995" name="Eur. J. Biochem.">
        <title>The ard1 gene from Streptomyces capreolus encodes a polypeptide of the ABC-transporters superfamily which confers resistance to the aminonucleoside antibiotic A201A.</title>
        <authorList>
            <person name="Barrasa M.I."/>
            <person name="Tercero J.A."/>
            <person name="Lacalle R.A."/>
            <person name="Jimenez A."/>
        </authorList>
    </citation>
    <scope>NUCLEOTIDE SEQUENCE</scope>
    <source>
        <strain evidence="2">NRRL3817</strain>
    </source>
</reference>
<dbReference type="Gene3D" id="3.40.50.150">
    <property type="entry name" value="Vaccinia Virus protein VP39"/>
    <property type="match status" value="1"/>
</dbReference>
<proteinExistence type="predicted"/>
<organism evidence="2">
    <name type="scientific">Saccharothrix mutabilis subsp. capreolus</name>
    <name type="common">Streptomyces capreolus</name>
    <dbReference type="NCBI Taxonomy" id="66854"/>
    <lineage>
        <taxon>Bacteria</taxon>
        <taxon>Bacillati</taxon>
        <taxon>Actinomycetota</taxon>
        <taxon>Actinomycetes</taxon>
        <taxon>Pseudonocardiales</taxon>
        <taxon>Pseudonocardiaceae</taxon>
        <taxon>Saccharothrix</taxon>
    </lineage>
</organism>
<dbReference type="InterPro" id="IPR052514">
    <property type="entry name" value="SAM-dependent_MTase"/>
</dbReference>
<evidence type="ECO:0000313" key="2">
    <source>
        <dbReference type="EMBL" id="CAD62205.1"/>
    </source>
</evidence>
<gene>
    <name evidence="2" type="primary">ata11</name>
</gene>
<feature type="domain" description="Methyltransferase FkbM" evidence="1">
    <location>
        <begin position="37"/>
        <end position="195"/>
    </location>
</feature>
<reference evidence="2" key="5">
    <citation type="submission" date="2003-01" db="EMBL/GenBank/DDBJ databases">
        <authorList>
            <person name="Saugar I."/>
        </authorList>
    </citation>
    <scope>NUCLEOTIDE SEQUENCE</scope>
    <source>
        <strain evidence="2">NRRL3817</strain>
    </source>
</reference>
<dbReference type="AlphaFoldDB" id="Q83W08"/>
<reference evidence="2" key="4">
    <citation type="submission" date="2002-03" db="EMBL/GenBank/DDBJ databases">
        <title>Cloning and heterologous expression of the antibiotic A201A biosynthetic gene cluster.</title>
        <authorList>
            <person name="Sanz E."/>
            <person name="Saugar I."/>
            <person name="Jimenez A."/>
        </authorList>
    </citation>
    <scope>NUCLEOTIDE SEQUENCE</scope>
    <source>
        <strain evidence="2">NRRL3817</strain>
    </source>
</reference>
<evidence type="ECO:0000259" key="1">
    <source>
        <dbReference type="Pfam" id="PF05050"/>
    </source>
</evidence>